<evidence type="ECO:0000256" key="6">
    <source>
        <dbReference type="ARBA" id="ARBA00022777"/>
    </source>
</evidence>
<feature type="domain" description="Aspartate/glutamate/uridylate kinase" evidence="13">
    <location>
        <begin position="2"/>
        <end position="222"/>
    </location>
</feature>
<dbReference type="GO" id="GO:0102043">
    <property type="term" value="F:isopentenyl phosphate kinase activity"/>
    <property type="evidence" value="ECO:0007669"/>
    <property type="project" value="UniProtKB-EC"/>
</dbReference>
<keyword evidence="7 10" id="KW-0067">ATP-binding</keyword>
<evidence type="ECO:0000256" key="9">
    <source>
        <dbReference type="ARBA" id="ARBA00049063"/>
    </source>
</evidence>
<dbReference type="GO" id="GO:0016114">
    <property type="term" value="P:terpenoid biosynthetic process"/>
    <property type="evidence" value="ECO:0007669"/>
    <property type="project" value="TreeGrafter"/>
</dbReference>
<dbReference type="EC" id="2.7.4.26" evidence="2 10"/>
<feature type="site" description="Transition state stabilizer" evidence="12">
    <location>
        <position position="14"/>
    </location>
</feature>
<evidence type="ECO:0000256" key="7">
    <source>
        <dbReference type="ARBA" id="ARBA00022840"/>
    </source>
</evidence>
<comment type="function">
    <text evidence="10">Catalyzes the formation of isopentenyl diphosphate (IPP), the building block of all isoprenoids.</text>
</comment>
<feature type="binding site" evidence="11">
    <location>
        <position position="205"/>
    </location>
    <ligand>
        <name>ATP</name>
        <dbReference type="ChEBI" id="CHEBI:30616"/>
    </ligand>
</feature>
<evidence type="ECO:0000256" key="11">
    <source>
        <dbReference type="PIRSR" id="PIRSR016496-1"/>
    </source>
</evidence>
<sequence>MLIIKLGGSVITDKSRYKTFRRETTTKIVDVITDLGEELILVHGGGSFGHIMAKRYGFPGQVDSKNERGVAIIHNDMGSLDQKLVELFHKKNHDIFPISPSSFINGEKKNLEIFKLLVENHITPVTYGDVYFKSPDYVGIYSGDDLVLDLARVFKPERVIFISDIDGIFDKNPKLYQHAKLMKEVKSRANFENDTIDVTGGLGHKYEIMKQVKETGSEVFLLNGYFPDRIRSIGKKEFIGTVLI</sequence>
<dbReference type="SUPFAM" id="SSF53633">
    <property type="entry name" value="Carbamate kinase-like"/>
    <property type="match status" value="1"/>
</dbReference>
<evidence type="ECO:0000256" key="3">
    <source>
        <dbReference type="ARBA" id="ARBA00017267"/>
    </source>
</evidence>
<evidence type="ECO:0000256" key="5">
    <source>
        <dbReference type="ARBA" id="ARBA00022741"/>
    </source>
</evidence>
<feature type="binding site" evidence="11">
    <location>
        <position position="201"/>
    </location>
    <ligand>
        <name>ATP</name>
        <dbReference type="ChEBI" id="CHEBI:30616"/>
    </ligand>
</feature>
<accession>A0AAX4NI11</accession>
<evidence type="ECO:0000313" key="15">
    <source>
        <dbReference type="Proteomes" id="UP001451606"/>
    </source>
</evidence>
<protein>
    <recommendedName>
        <fullName evidence="3 10">Isopentenyl phosphate kinase</fullName>
        <shortName evidence="10">IPK</shortName>
        <ecNumber evidence="2 10">2.7.4.26</ecNumber>
    </recommendedName>
</protein>
<evidence type="ECO:0000256" key="2">
    <source>
        <dbReference type="ARBA" id="ARBA00012908"/>
    </source>
</evidence>
<dbReference type="Gene3D" id="3.40.1160.10">
    <property type="entry name" value="Acetylglutamate kinase-like"/>
    <property type="match status" value="1"/>
</dbReference>
<keyword evidence="6 10" id="KW-0418">Kinase</keyword>
<evidence type="ECO:0000256" key="10">
    <source>
        <dbReference type="PIRNR" id="PIRNR016496"/>
    </source>
</evidence>
<dbReference type="PANTHER" id="PTHR43654">
    <property type="entry name" value="GLUTAMATE 5-KINASE"/>
    <property type="match status" value="1"/>
</dbReference>
<keyword evidence="15" id="KW-1185">Reference proteome</keyword>
<evidence type="ECO:0000256" key="1">
    <source>
        <dbReference type="ARBA" id="ARBA00010540"/>
    </source>
</evidence>
<feature type="binding site" evidence="11">
    <location>
        <position position="45"/>
    </location>
    <ligand>
        <name>substrate</name>
    </ligand>
</feature>
<dbReference type="CDD" id="cd04241">
    <property type="entry name" value="AAK_FomA-like"/>
    <property type="match status" value="1"/>
</dbReference>
<evidence type="ECO:0000313" key="14">
    <source>
        <dbReference type="EMBL" id="WYY00988.1"/>
    </source>
</evidence>
<dbReference type="InterPro" id="IPR036393">
    <property type="entry name" value="AceGlu_kinase-like_sf"/>
</dbReference>
<evidence type="ECO:0000256" key="4">
    <source>
        <dbReference type="ARBA" id="ARBA00022679"/>
    </source>
</evidence>
<feature type="binding site" evidence="11">
    <location>
        <begin position="5"/>
        <end position="9"/>
    </location>
    <ligand>
        <name>ATP</name>
        <dbReference type="ChEBI" id="CHEBI:30616"/>
    </ligand>
</feature>
<feature type="binding site" evidence="11">
    <location>
        <position position="143"/>
    </location>
    <ligand>
        <name>substrate</name>
    </ligand>
</feature>
<evidence type="ECO:0000259" key="13">
    <source>
        <dbReference type="Pfam" id="PF00696"/>
    </source>
</evidence>
<feature type="binding site" evidence="11">
    <location>
        <position position="46"/>
    </location>
    <ligand>
        <name>ATP</name>
        <dbReference type="ChEBI" id="CHEBI:30616"/>
    </ligand>
</feature>
<evidence type="ECO:0000256" key="8">
    <source>
        <dbReference type="ARBA" id="ARBA00023229"/>
    </source>
</evidence>
<dbReference type="Pfam" id="PF00696">
    <property type="entry name" value="AA_kinase"/>
    <property type="match status" value="1"/>
</dbReference>
<keyword evidence="8" id="KW-0414">Isoprene biosynthesis</keyword>
<dbReference type="AlphaFoldDB" id="A0AAX4NI11"/>
<feature type="binding site" evidence="11">
    <location>
        <position position="50"/>
    </location>
    <ligand>
        <name>substrate</name>
    </ligand>
</feature>
<dbReference type="InterPro" id="IPR001048">
    <property type="entry name" value="Asp/Glu/Uridylate_kinase"/>
</dbReference>
<dbReference type="GO" id="GO:0005829">
    <property type="term" value="C:cytosol"/>
    <property type="evidence" value="ECO:0007669"/>
    <property type="project" value="TreeGrafter"/>
</dbReference>
<keyword evidence="5 10" id="KW-0547">Nucleotide-binding</keyword>
<dbReference type="GO" id="GO:0005524">
    <property type="term" value="F:ATP binding"/>
    <property type="evidence" value="ECO:0007669"/>
    <property type="project" value="UniProtKB-KW"/>
</dbReference>
<comment type="subunit">
    <text evidence="10">Homodimer.</text>
</comment>
<dbReference type="Proteomes" id="UP001451606">
    <property type="component" value="Chromosome"/>
</dbReference>
<dbReference type="PANTHER" id="PTHR43654:SF1">
    <property type="entry name" value="ISOPENTENYL PHOSPHATE KINASE"/>
    <property type="match status" value="1"/>
</dbReference>
<evidence type="ECO:0000256" key="12">
    <source>
        <dbReference type="PIRSR" id="PIRSR016496-2"/>
    </source>
</evidence>
<dbReference type="GO" id="GO:0016301">
    <property type="term" value="F:kinase activity"/>
    <property type="evidence" value="ECO:0007669"/>
    <property type="project" value="UniProtKB-KW"/>
</dbReference>
<gene>
    <name evidence="14" type="ORF">OXIME_001581</name>
</gene>
<name>A0AAX4NI11_9ARCH</name>
<comment type="similarity">
    <text evidence="1 10">Belongs to the isopentenyl phosphate kinase family.</text>
</comment>
<dbReference type="EMBL" id="CP133772">
    <property type="protein sequence ID" value="WYY00988.1"/>
    <property type="molecule type" value="Genomic_DNA"/>
</dbReference>
<dbReference type="InterPro" id="IPR024192">
    <property type="entry name" value="Fosfomycin_R_FomA-type"/>
</dbReference>
<proteinExistence type="inferred from homology"/>
<dbReference type="PIRSF" id="PIRSF016496">
    <property type="entry name" value="Kin_FomA"/>
    <property type="match status" value="1"/>
</dbReference>
<keyword evidence="4 10" id="KW-0808">Transferase</keyword>
<organism evidence="14 15">
    <name type="scientific">Oxyplasma meridianum</name>
    <dbReference type="NCBI Taxonomy" id="3073602"/>
    <lineage>
        <taxon>Archaea</taxon>
        <taxon>Methanobacteriati</taxon>
        <taxon>Thermoplasmatota</taxon>
        <taxon>Thermoplasmata</taxon>
        <taxon>Thermoplasmatales</taxon>
        <taxon>Thermoplasmataceae</taxon>
        <taxon>Oxyplasma</taxon>
    </lineage>
</organism>
<comment type="catalytic activity">
    <reaction evidence="9 10">
        <text>isopentenyl phosphate + ATP = isopentenyl diphosphate + ADP</text>
        <dbReference type="Rhea" id="RHEA:33963"/>
        <dbReference type="ChEBI" id="CHEBI:30616"/>
        <dbReference type="ChEBI" id="CHEBI:65078"/>
        <dbReference type="ChEBI" id="CHEBI:128769"/>
        <dbReference type="ChEBI" id="CHEBI:456216"/>
        <dbReference type="EC" id="2.7.4.26"/>
    </reaction>
</comment>
<reference evidence="14 15" key="1">
    <citation type="submission" date="2023-09" db="EMBL/GenBank/DDBJ databases">
        <authorList>
            <person name="Golyshina O.V."/>
            <person name="Lunev E.A."/>
            <person name="Bargiela R."/>
            <person name="Gaines M.C."/>
            <person name="Daum B."/>
            <person name="Bale N.J."/>
            <person name="Koenen M."/>
            <person name="Sinninghe Damst J.S."/>
            <person name="Yakimov M."/>
            <person name="Golyshin P.N."/>
        </authorList>
    </citation>
    <scope>NUCLEOTIDE SEQUENCE [LARGE SCALE GENOMIC DNA]</scope>
    <source>
        <strain evidence="14 15">M1</strain>
    </source>
</reference>
<dbReference type="KEGG" id="omr:OXIME_001581"/>
<dbReference type="GeneID" id="95968319"/>
<dbReference type="RefSeq" id="WP_393971311.1">
    <property type="nucleotide sequence ID" value="NZ_CP133772.1"/>
</dbReference>
<dbReference type="NCBIfam" id="NF040647">
    <property type="entry name" value="IPPK_Arch"/>
    <property type="match status" value="1"/>
</dbReference>
<feature type="binding site" evidence="11">
    <location>
        <position position="164"/>
    </location>
    <ligand>
        <name>ATP</name>
        <dbReference type="ChEBI" id="CHEBI:30616"/>
    </ligand>
</feature>